<feature type="domain" description="Thioredoxin" evidence="3">
    <location>
        <begin position="59"/>
        <end position="201"/>
    </location>
</feature>
<name>A0A239SQK2_9STRE</name>
<dbReference type="PROSITE" id="PS51257">
    <property type="entry name" value="PROKAR_LIPOPROTEIN"/>
    <property type="match status" value="1"/>
</dbReference>
<evidence type="ECO:0000256" key="2">
    <source>
        <dbReference type="SAM" id="SignalP"/>
    </source>
</evidence>
<dbReference type="SUPFAM" id="SSF52833">
    <property type="entry name" value="Thioredoxin-like"/>
    <property type="match status" value="1"/>
</dbReference>
<sequence>MKKACLMAGLVSLTLLGACSQQSSEKTPDKAKKDTTTMQEKKGESNEMKHDKGKSDQMVNKGSLAPNFELTGVDGKVYRLSDFKGKKVYLKFWASWCSICLSSLPETEELAKEQGDDYVVLTVVSPNHNGEQSTEGFKKWYNGLEYKGIPVLLDEKGKGIEDYGIRGYPTAAFIGSDGVLVKTQVGFMSKEDIKKTLDSIH</sequence>
<protein>
    <submittedName>
        <fullName evidence="4">Disulfide interchange protein</fullName>
    </submittedName>
</protein>
<dbReference type="InterPro" id="IPR013766">
    <property type="entry name" value="Thioredoxin_domain"/>
</dbReference>
<dbReference type="InterPro" id="IPR036249">
    <property type="entry name" value="Thioredoxin-like_sf"/>
</dbReference>
<dbReference type="Pfam" id="PF08534">
    <property type="entry name" value="Redoxin"/>
    <property type="match status" value="1"/>
</dbReference>
<dbReference type="eggNOG" id="COG0526">
    <property type="taxonomic scope" value="Bacteria"/>
</dbReference>
<keyword evidence="5" id="KW-1185">Reference proteome</keyword>
<dbReference type="InterPro" id="IPR013740">
    <property type="entry name" value="Redoxin"/>
</dbReference>
<dbReference type="KEGG" id="smen:SAMEA4412692_0728"/>
<dbReference type="OrthoDB" id="25753at2"/>
<dbReference type="PANTHER" id="PTHR42852">
    <property type="entry name" value="THIOL:DISULFIDE INTERCHANGE PROTEIN DSBE"/>
    <property type="match status" value="1"/>
</dbReference>
<feature type="compositionally biased region" description="Basic and acidic residues" evidence="1">
    <location>
        <begin position="26"/>
        <end position="55"/>
    </location>
</feature>
<dbReference type="EMBL" id="LT906439">
    <property type="protein sequence ID" value="SNU87646.1"/>
    <property type="molecule type" value="Genomic_DNA"/>
</dbReference>
<dbReference type="PROSITE" id="PS51352">
    <property type="entry name" value="THIOREDOXIN_2"/>
    <property type="match status" value="1"/>
</dbReference>
<evidence type="ECO:0000313" key="5">
    <source>
        <dbReference type="Proteomes" id="UP000215185"/>
    </source>
</evidence>
<reference evidence="4 5" key="1">
    <citation type="submission" date="2017-06" db="EMBL/GenBank/DDBJ databases">
        <authorList>
            <consortium name="Pathogen Informatics"/>
        </authorList>
    </citation>
    <scope>NUCLEOTIDE SEQUENCE [LARGE SCALE GENOMIC DNA]</scope>
    <source>
        <strain evidence="4 5">NCTC13788</strain>
    </source>
</reference>
<dbReference type="Gene3D" id="3.40.30.10">
    <property type="entry name" value="Glutaredoxin"/>
    <property type="match status" value="1"/>
</dbReference>
<dbReference type="InterPro" id="IPR050553">
    <property type="entry name" value="Thioredoxin_ResA/DsbE_sf"/>
</dbReference>
<evidence type="ECO:0000256" key="1">
    <source>
        <dbReference type="SAM" id="MobiDB-lite"/>
    </source>
</evidence>
<accession>A0A239SQK2</accession>
<dbReference type="RefSeq" id="WP_018372625.1">
    <property type="nucleotide sequence ID" value="NZ_LT906439.1"/>
</dbReference>
<dbReference type="AlphaFoldDB" id="A0A239SQK2"/>
<feature type="chain" id="PRO_5011305092" evidence="2">
    <location>
        <begin position="24"/>
        <end position="201"/>
    </location>
</feature>
<keyword evidence="2" id="KW-0732">Signal</keyword>
<dbReference type="GO" id="GO:0016491">
    <property type="term" value="F:oxidoreductase activity"/>
    <property type="evidence" value="ECO:0007669"/>
    <property type="project" value="InterPro"/>
</dbReference>
<dbReference type="Proteomes" id="UP000215185">
    <property type="component" value="Chromosome 1"/>
</dbReference>
<feature type="signal peptide" evidence="2">
    <location>
        <begin position="1"/>
        <end position="23"/>
    </location>
</feature>
<dbReference type="STRING" id="1123308.GCA_000380085_00071"/>
<dbReference type="PANTHER" id="PTHR42852:SF16">
    <property type="entry name" value="THIOL:DISULFIDE INTERCHANGE PROTEIN TLPA"/>
    <property type="match status" value="1"/>
</dbReference>
<gene>
    <name evidence="4" type="primary">tipA_1</name>
    <name evidence="4" type="ORF">SAMEA4412692_00728</name>
</gene>
<evidence type="ECO:0000259" key="3">
    <source>
        <dbReference type="PROSITE" id="PS51352"/>
    </source>
</evidence>
<organism evidence="4 5">
    <name type="scientific">Streptococcus merionis</name>
    <dbReference type="NCBI Taxonomy" id="400065"/>
    <lineage>
        <taxon>Bacteria</taxon>
        <taxon>Bacillati</taxon>
        <taxon>Bacillota</taxon>
        <taxon>Bacilli</taxon>
        <taxon>Lactobacillales</taxon>
        <taxon>Streptococcaceae</taxon>
        <taxon>Streptococcus</taxon>
    </lineage>
</organism>
<proteinExistence type="predicted"/>
<dbReference type="CDD" id="cd02966">
    <property type="entry name" value="TlpA_like_family"/>
    <property type="match status" value="1"/>
</dbReference>
<feature type="region of interest" description="Disordered" evidence="1">
    <location>
        <begin position="20"/>
        <end position="60"/>
    </location>
</feature>
<evidence type="ECO:0000313" key="4">
    <source>
        <dbReference type="EMBL" id="SNU87646.1"/>
    </source>
</evidence>